<feature type="compositionally biased region" description="Polar residues" evidence="1">
    <location>
        <begin position="182"/>
        <end position="220"/>
    </location>
</feature>
<feature type="compositionally biased region" description="Basic residues" evidence="1">
    <location>
        <begin position="584"/>
        <end position="601"/>
    </location>
</feature>
<feature type="compositionally biased region" description="Low complexity" evidence="1">
    <location>
        <begin position="610"/>
        <end position="619"/>
    </location>
</feature>
<sequence length="664" mass="70891">MGPSTKFQLISLFVVSVFTVRVSSSFPSKVDVRNPRLNRTTGRFMKIGGTTFQTIRSSNGNNHLVGITNGKSTGIGGILGAKESKAFGDSLRQGLRKVIPLASNVKHNNRISSTGKTLIRNNNFNSRQIQINQHGNSMRKGTGTGIVGNILKVGANAVNKMGNMQRNFAGQSTSGNRGRLNNVASKNGVGSANTQSGSATRVQQLSRSSNTNVQSKTPANNGGIHGKNTVRVSQAGNVRHSIKNVNQNTRQLRGQSLSARRGSGNTRGVSSTSTKGRIGSVRSSSGRTVSSPGSSNGRIAGVATNQNQNGVSWNNNAVNKRGSLLRKRISEGNVLRNSRNFNRNSGQSARQSQRFGNQQSGRFNAGQNRMTRISQRGGGHHPFQVSSGMQSNIRRRTGGLARGISNNGKRVVVQNGRRIIVSPSRSSLYQKRQETRQQQSRRQEIIDGDPVEGLENMDIDNIIGLASKIASVKLANSIISSFNGQEGTQQLSRFLIDSELDIVPELIVPVPKQAEQASTRRIVTMTRPASAVKQLQSPPVAKNQVTVASRGYGTPVLLQSNGDIQFSRVDQTGKEISSVTISKGKSKQIKKGNKVNAKSKTKPGNGTGTGTTPAGGASKQVPGEELEMEMETEGLSTTTIAATTKTKKPLLPPTTTVANSVIVS</sequence>
<feature type="compositionally biased region" description="Basic and acidic residues" evidence="1">
    <location>
        <begin position="431"/>
        <end position="444"/>
    </location>
</feature>
<evidence type="ECO:0000313" key="4">
    <source>
        <dbReference type="Proteomes" id="UP000242188"/>
    </source>
</evidence>
<reference evidence="3 4" key="1">
    <citation type="journal article" date="2017" name="Nat. Ecol. Evol.">
        <title>Scallop genome provides insights into evolution of bilaterian karyotype and development.</title>
        <authorList>
            <person name="Wang S."/>
            <person name="Zhang J."/>
            <person name="Jiao W."/>
            <person name="Li J."/>
            <person name="Xun X."/>
            <person name="Sun Y."/>
            <person name="Guo X."/>
            <person name="Huan P."/>
            <person name="Dong B."/>
            <person name="Zhang L."/>
            <person name="Hu X."/>
            <person name="Sun X."/>
            <person name="Wang J."/>
            <person name="Zhao C."/>
            <person name="Wang Y."/>
            <person name="Wang D."/>
            <person name="Huang X."/>
            <person name="Wang R."/>
            <person name="Lv J."/>
            <person name="Li Y."/>
            <person name="Zhang Z."/>
            <person name="Liu B."/>
            <person name="Lu W."/>
            <person name="Hui Y."/>
            <person name="Liang J."/>
            <person name="Zhou Z."/>
            <person name="Hou R."/>
            <person name="Li X."/>
            <person name="Liu Y."/>
            <person name="Li H."/>
            <person name="Ning X."/>
            <person name="Lin Y."/>
            <person name="Zhao L."/>
            <person name="Xing Q."/>
            <person name="Dou J."/>
            <person name="Li Y."/>
            <person name="Mao J."/>
            <person name="Guo H."/>
            <person name="Dou H."/>
            <person name="Li T."/>
            <person name="Mu C."/>
            <person name="Jiang W."/>
            <person name="Fu Q."/>
            <person name="Fu X."/>
            <person name="Miao Y."/>
            <person name="Liu J."/>
            <person name="Yu Q."/>
            <person name="Li R."/>
            <person name="Liao H."/>
            <person name="Li X."/>
            <person name="Kong Y."/>
            <person name="Jiang Z."/>
            <person name="Chourrout D."/>
            <person name="Li R."/>
            <person name="Bao Z."/>
        </authorList>
    </citation>
    <scope>NUCLEOTIDE SEQUENCE [LARGE SCALE GENOMIC DNA]</scope>
    <source>
        <strain evidence="3 4">PY_sf001</strain>
    </source>
</reference>
<feature type="compositionally biased region" description="Low complexity" evidence="1">
    <location>
        <begin position="305"/>
        <end position="319"/>
    </location>
</feature>
<dbReference type="OrthoDB" id="10595570at2759"/>
<name>A0A210PJ74_MIZYE</name>
<proteinExistence type="predicted"/>
<organism evidence="3 4">
    <name type="scientific">Mizuhopecten yessoensis</name>
    <name type="common">Japanese scallop</name>
    <name type="synonym">Patinopecten yessoensis</name>
    <dbReference type="NCBI Taxonomy" id="6573"/>
    <lineage>
        <taxon>Eukaryota</taxon>
        <taxon>Metazoa</taxon>
        <taxon>Spiralia</taxon>
        <taxon>Lophotrochozoa</taxon>
        <taxon>Mollusca</taxon>
        <taxon>Bivalvia</taxon>
        <taxon>Autobranchia</taxon>
        <taxon>Pteriomorphia</taxon>
        <taxon>Pectinida</taxon>
        <taxon>Pectinoidea</taxon>
        <taxon>Pectinidae</taxon>
        <taxon>Mizuhopecten</taxon>
    </lineage>
</organism>
<feature type="compositionally biased region" description="Polar residues" evidence="1">
    <location>
        <begin position="243"/>
        <end position="275"/>
    </location>
</feature>
<evidence type="ECO:0000256" key="2">
    <source>
        <dbReference type="SAM" id="SignalP"/>
    </source>
</evidence>
<dbReference type="EMBL" id="NEDP02076614">
    <property type="protein sequence ID" value="OWF36466.1"/>
    <property type="molecule type" value="Genomic_DNA"/>
</dbReference>
<feature type="region of interest" description="Disordered" evidence="1">
    <location>
        <begin position="580"/>
        <end position="627"/>
    </location>
</feature>
<gene>
    <name evidence="3" type="ORF">KP79_PYT22851</name>
</gene>
<keyword evidence="4" id="KW-1185">Reference proteome</keyword>
<comment type="caution">
    <text evidence="3">The sequence shown here is derived from an EMBL/GenBank/DDBJ whole genome shotgun (WGS) entry which is preliminary data.</text>
</comment>
<accession>A0A210PJ74</accession>
<feature type="signal peptide" evidence="2">
    <location>
        <begin position="1"/>
        <end position="24"/>
    </location>
</feature>
<keyword evidence="2" id="KW-0732">Signal</keyword>
<feature type="region of interest" description="Disordered" evidence="1">
    <location>
        <begin position="241"/>
        <end position="364"/>
    </location>
</feature>
<feature type="region of interest" description="Disordered" evidence="1">
    <location>
        <begin position="166"/>
        <end position="228"/>
    </location>
</feature>
<protein>
    <submittedName>
        <fullName evidence="3">Uncharacterized protein</fullName>
    </submittedName>
</protein>
<dbReference type="Proteomes" id="UP000242188">
    <property type="component" value="Unassembled WGS sequence"/>
</dbReference>
<feature type="compositionally biased region" description="Polar residues" evidence="1">
    <location>
        <begin position="335"/>
        <end position="364"/>
    </location>
</feature>
<feature type="region of interest" description="Disordered" evidence="1">
    <location>
        <begin position="372"/>
        <end position="391"/>
    </location>
</feature>
<feature type="compositionally biased region" description="Low complexity" evidence="1">
    <location>
        <begin position="276"/>
        <end position="295"/>
    </location>
</feature>
<evidence type="ECO:0000313" key="3">
    <source>
        <dbReference type="EMBL" id="OWF36466.1"/>
    </source>
</evidence>
<feature type="region of interest" description="Disordered" evidence="1">
    <location>
        <begin position="423"/>
        <end position="444"/>
    </location>
</feature>
<feature type="chain" id="PRO_5012577894" evidence="2">
    <location>
        <begin position="25"/>
        <end position="664"/>
    </location>
</feature>
<dbReference type="AlphaFoldDB" id="A0A210PJ74"/>
<feature type="compositionally biased region" description="Polar residues" evidence="1">
    <location>
        <begin position="166"/>
        <end position="176"/>
    </location>
</feature>
<evidence type="ECO:0000256" key="1">
    <source>
        <dbReference type="SAM" id="MobiDB-lite"/>
    </source>
</evidence>